<evidence type="ECO:0000313" key="2">
    <source>
        <dbReference type="EMBL" id="XBU06231.1"/>
    </source>
</evidence>
<keyword evidence="1" id="KW-0812">Transmembrane</keyword>
<name>A0AAU7SSD2_9MONO</name>
<reference evidence="2" key="2">
    <citation type="submission" date="2024-03" db="EMBL/GenBank/DDBJ databases">
        <authorList>
            <person name="Mahar J.E."/>
            <person name="Wille M."/>
            <person name="Harvey E."/>
            <person name="Moritz C.C."/>
            <person name="Holmes E.C."/>
        </authorList>
    </citation>
    <scope>NUCLEOTIDE SEQUENCE</scope>
    <source>
        <strain evidence="2">Cmun-M_545183</strain>
    </source>
</reference>
<dbReference type="EMBL" id="PP711183">
    <property type="protein sequence ID" value="XBU06231.1"/>
    <property type="molecule type" value="Genomic_RNA"/>
</dbReference>
<feature type="transmembrane region" description="Helical" evidence="1">
    <location>
        <begin position="497"/>
        <end position="518"/>
    </location>
</feature>
<accession>A0AAU7SSD2</accession>
<sequence length="529" mass="59661">MESQHTRTQSGPTCTMTWEMKRVPRQFMQALRSFKLVLLMWLLGLYAEASGLPALSCNTLTTPSIQPLSTERICHEKSENGNVSCEVSYRNHFSKSLNATHISCHEYRCKTYWGFFGSYSSDKMIYKYTGDMAPCHNETVDDPFICNWYYCCRPVRMTVCRCQISRVIVVARSISPHMYCSFADCSTVSSEEIRAGYANLSDGSLLTFDGIELEPEWKNITTQGTVTCGGGTESTLIDKFRGSYPTVNGTFESDSMKISCNTSSSCDKRRRSKRDLAAVNYALHRIQPILKDSWEDCYLEQAVLGAIFSSQQATTSIFLRRWLRIPNIVGYVVGDIALVWPCRVVNVSLASWNESTYYPPCIYNGKVLYVNEELRLQDSSPEARPGLRRLLNFNGTYYLGVVGSNTVPKPITFNSSSHDYHLDEFADLINMTVEEEFRIGHETNPINHAYGTQAGLSGYTRSSNLSSVDTGSGWIHIGLPSFAFLNPLGWLRDLTSWAAWLGGILYLVSLCISLPGLIRRRRALGVWRR</sequence>
<proteinExistence type="predicted"/>
<dbReference type="InterPro" id="IPR009344">
    <property type="entry name" value="BDV_G"/>
</dbReference>
<reference evidence="2" key="1">
    <citation type="journal article" date="2024" name="Virus Evol.">
        <title>The diverse liver viromes of Australian geckos and skinks are dominated by hepaciviruses and picornaviruses and reflect host taxonomy and habitat.</title>
        <authorList>
            <person name="Mahar J.E."/>
            <person name="Wille M."/>
            <person name="Harvey E."/>
            <person name="Moritz C.C."/>
            <person name="Holmes E.C."/>
        </authorList>
    </citation>
    <scope>NUCLEOTIDE SEQUENCE</scope>
    <source>
        <strain evidence="2">Cmun-M_545183</strain>
    </source>
</reference>
<keyword evidence="1" id="KW-1133">Transmembrane helix</keyword>
<dbReference type="Pfam" id="PF06208">
    <property type="entry name" value="BDV_G"/>
    <property type="match status" value="1"/>
</dbReference>
<evidence type="ECO:0000256" key="1">
    <source>
        <dbReference type="SAM" id="Phobius"/>
    </source>
</evidence>
<keyword evidence="1" id="KW-0472">Membrane</keyword>
<organism evidence="2">
    <name type="scientific">Carlia munda bornavirus</name>
    <dbReference type="NCBI Taxonomy" id="3141953"/>
    <lineage>
        <taxon>Viruses</taxon>
        <taxon>Riboviria</taxon>
        <taxon>Orthornavirae</taxon>
        <taxon>Negarnaviricota</taxon>
        <taxon>Haploviricotina</taxon>
        <taxon>Monjiviricetes</taxon>
        <taxon>Mononegavirales</taxon>
        <taxon>Bornaviridae</taxon>
        <taxon>Orthobornavirus</taxon>
        <taxon>Orthobornavirus iridiscincum</taxon>
    </lineage>
</organism>
<protein>
    <submittedName>
        <fullName evidence="2">Glycoprotein</fullName>
    </submittedName>
</protein>